<evidence type="ECO:0000313" key="1">
    <source>
        <dbReference type="EMBL" id="KAK7373668.1"/>
    </source>
</evidence>
<name>A0AAN9RPE8_PHACN</name>
<keyword evidence="2" id="KW-1185">Reference proteome</keyword>
<proteinExistence type="predicted"/>
<reference evidence="1 2" key="1">
    <citation type="submission" date="2024-01" db="EMBL/GenBank/DDBJ databases">
        <title>The genomes of 5 underutilized Papilionoideae crops provide insights into root nodulation and disease resistanc.</title>
        <authorList>
            <person name="Jiang F."/>
        </authorList>
    </citation>
    <scope>NUCLEOTIDE SEQUENCE [LARGE SCALE GENOMIC DNA]</scope>
    <source>
        <strain evidence="1">JINMINGXINNONG_FW02</strain>
        <tissue evidence="1">Leaves</tissue>
    </source>
</reference>
<dbReference type="PANTHER" id="PTHR31485">
    <property type="entry name" value="PEPTIDYL SERINE ALPHA-GALACTOSYLTRANSFERASE"/>
    <property type="match status" value="1"/>
</dbReference>
<sequence length="176" mass="19842">MTTRCIALRLSRHPMWQLEPDPGDMVPAIQKAIYAMKELYNWQDVGKRTEIVYDSALKCSNQNLLERLSRYPIINKPVAVLHWLNHVNIDAEFIVILDADMILRGPITPREFKAARGHLVSTPYDYLIGCDNELAKLHTSHPEACNKVGGVIIMHIDDLRKFAIGSGVVVQIEGGI</sequence>
<protein>
    <submittedName>
        <fullName evidence="1">Uncharacterized protein</fullName>
    </submittedName>
</protein>
<accession>A0AAN9RPE8</accession>
<dbReference type="InterPro" id="IPR044845">
    <property type="entry name" value="HPAT/SRGT1-like"/>
</dbReference>
<dbReference type="Proteomes" id="UP001374584">
    <property type="component" value="Unassembled WGS sequence"/>
</dbReference>
<dbReference type="GO" id="GO:0016757">
    <property type="term" value="F:glycosyltransferase activity"/>
    <property type="evidence" value="ECO:0007669"/>
    <property type="project" value="InterPro"/>
</dbReference>
<gene>
    <name evidence="1" type="ORF">VNO80_07084</name>
</gene>
<dbReference type="EMBL" id="JAYMYR010000003">
    <property type="protein sequence ID" value="KAK7373668.1"/>
    <property type="molecule type" value="Genomic_DNA"/>
</dbReference>
<organism evidence="1 2">
    <name type="scientific">Phaseolus coccineus</name>
    <name type="common">Scarlet runner bean</name>
    <name type="synonym">Phaseolus multiflorus</name>
    <dbReference type="NCBI Taxonomy" id="3886"/>
    <lineage>
        <taxon>Eukaryota</taxon>
        <taxon>Viridiplantae</taxon>
        <taxon>Streptophyta</taxon>
        <taxon>Embryophyta</taxon>
        <taxon>Tracheophyta</taxon>
        <taxon>Spermatophyta</taxon>
        <taxon>Magnoliopsida</taxon>
        <taxon>eudicotyledons</taxon>
        <taxon>Gunneridae</taxon>
        <taxon>Pentapetalae</taxon>
        <taxon>rosids</taxon>
        <taxon>fabids</taxon>
        <taxon>Fabales</taxon>
        <taxon>Fabaceae</taxon>
        <taxon>Papilionoideae</taxon>
        <taxon>50 kb inversion clade</taxon>
        <taxon>NPAAA clade</taxon>
        <taxon>indigoferoid/millettioid clade</taxon>
        <taxon>Phaseoleae</taxon>
        <taxon>Phaseolus</taxon>
    </lineage>
</organism>
<evidence type="ECO:0000313" key="2">
    <source>
        <dbReference type="Proteomes" id="UP001374584"/>
    </source>
</evidence>
<dbReference type="AlphaFoldDB" id="A0AAN9RPE8"/>
<comment type="caution">
    <text evidence="1">The sequence shown here is derived from an EMBL/GenBank/DDBJ whole genome shotgun (WGS) entry which is preliminary data.</text>
</comment>
<dbReference type="PANTHER" id="PTHR31485:SF7">
    <property type="entry name" value="PEPTIDYL SERINE ALPHA-GALACTOSYLTRANSFERASE"/>
    <property type="match status" value="1"/>
</dbReference>